<dbReference type="Gene3D" id="3.40.50.1240">
    <property type="entry name" value="Phosphoglycerate mutase-like"/>
    <property type="match status" value="1"/>
</dbReference>
<proteinExistence type="predicted"/>
<accession>K1LV25</accession>
<dbReference type="RefSeq" id="WP_009186407.1">
    <property type="nucleotide sequence ID" value="NZ_AMGM01000076.1"/>
</dbReference>
<comment type="caution">
    <text evidence="1">The sequence shown here is derived from an EMBL/GenBank/DDBJ whole genome shotgun (WGS) entry which is preliminary data.</text>
</comment>
<dbReference type="InterPro" id="IPR029033">
    <property type="entry name" value="His_PPase_superfam"/>
</dbReference>
<reference evidence="1 2" key="1">
    <citation type="journal article" date="2012" name="J. Bacteriol.">
        <title>Draft Genome Sequence of Cecembia lonarensis Strain LW9T, Isolated from Lonar Lake, a Haloalkaline Lake in India.</title>
        <authorList>
            <person name="Shivaji S."/>
            <person name="Ara S."/>
            <person name="Singh A."/>
            <person name="Pinnaka A.K."/>
        </authorList>
    </citation>
    <scope>NUCLEOTIDE SEQUENCE [LARGE SCALE GENOMIC DNA]</scope>
    <source>
        <strain evidence="1 2">LW9</strain>
    </source>
</reference>
<dbReference type="PANTHER" id="PTHR47623">
    <property type="entry name" value="OS09G0287300 PROTEIN"/>
    <property type="match status" value="1"/>
</dbReference>
<dbReference type="CDD" id="cd07067">
    <property type="entry name" value="HP_PGM_like"/>
    <property type="match status" value="1"/>
</dbReference>
<dbReference type="SMART" id="SM00855">
    <property type="entry name" value="PGAM"/>
    <property type="match status" value="1"/>
</dbReference>
<dbReference type="EMBL" id="AMGM01000076">
    <property type="protein sequence ID" value="EKB47999.1"/>
    <property type="molecule type" value="Genomic_DNA"/>
</dbReference>
<gene>
    <name evidence="1" type="ORF">B879_03390</name>
</gene>
<dbReference type="OrthoDB" id="9810154at2"/>
<protein>
    <submittedName>
        <fullName evidence="1">Phosphohistidine phosphatase SixA</fullName>
    </submittedName>
</protein>
<evidence type="ECO:0000313" key="1">
    <source>
        <dbReference type="EMBL" id="EKB47999.1"/>
    </source>
</evidence>
<dbReference type="Proteomes" id="UP000004478">
    <property type="component" value="Unassembled WGS sequence"/>
</dbReference>
<name>K1LV25_CECL9</name>
<dbReference type="PANTHER" id="PTHR47623:SF1">
    <property type="entry name" value="OS09G0287300 PROTEIN"/>
    <property type="match status" value="1"/>
</dbReference>
<sequence>MEINKVLFLLRHGEAALSSVSGRDFDRPLKESGEKQLHRLSKTLKNKGLYFDLVLCSNAVRTLETEKIIEKYLPVKEAYFLSDLYEANPSKMLDLINGTSDEVRNLLIIGHNPGISALAAYLSGDNFINLRPGMMTKLDLFQSNWNMVGNNTGHLTEVLY</sequence>
<dbReference type="InterPro" id="IPR013078">
    <property type="entry name" value="His_Pase_superF_clade-1"/>
</dbReference>
<evidence type="ECO:0000313" key="2">
    <source>
        <dbReference type="Proteomes" id="UP000004478"/>
    </source>
</evidence>
<organism evidence="1 2">
    <name type="scientific">Cecembia lonarensis (strain CCUG 58316 / KCTC 22772 / LW9)</name>
    <dbReference type="NCBI Taxonomy" id="1225176"/>
    <lineage>
        <taxon>Bacteria</taxon>
        <taxon>Pseudomonadati</taxon>
        <taxon>Bacteroidota</taxon>
        <taxon>Cytophagia</taxon>
        <taxon>Cytophagales</taxon>
        <taxon>Cyclobacteriaceae</taxon>
        <taxon>Cecembia</taxon>
    </lineage>
</organism>
<keyword evidence="2" id="KW-1185">Reference proteome</keyword>
<dbReference type="AlphaFoldDB" id="K1LV25"/>
<dbReference type="SUPFAM" id="SSF53254">
    <property type="entry name" value="Phosphoglycerate mutase-like"/>
    <property type="match status" value="1"/>
</dbReference>
<dbReference type="Pfam" id="PF00300">
    <property type="entry name" value="His_Phos_1"/>
    <property type="match status" value="1"/>
</dbReference>